<dbReference type="RefSeq" id="WP_379509344.1">
    <property type="nucleotide sequence ID" value="NZ_JBHRTQ010000007.1"/>
</dbReference>
<dbReference type="PANTHER" id="PTHR31126:SF1">
    <property type="entry name" value="TYROSINE SPECIFIC PROTEIN PHOSPHATASES DOMAIN-CONTAINING PROTEIN"/>
    <property type="match status" value="1"/>
</dbReference>
<dbReference type="EMBL" id="JBHRTQ010000007">
    <property type="protein sequence ID" value="MFC3173964.1"/>
    <property type="molecule type" value="Genomic_DNA"/>
</dbReference>
<dbReference type="Proteomes" id="UP001595604">
    <property type="component" value="Unassembled WGS sequence"/>
</dbReference>
<dbReference type="InterPro" id="IPR016130">
    <property type="entry name" value="Tyr_Pase_AS"/>
</dbReference>
<gene>
    <name evidence="3" type="ORF">ACFOD9_06860</name>
</gene>
<dbReference type="Gene3D" id="3.90.190.10">
    <property type="entry name" value="Protein tyrosine phosphatase superfamily"/>
    <property type="match status" value="1"/>
</dbReference>
<protein>
    <submittedName>
        <fullName evidence="3">Tyrosine-protein phosphatase</fullName>
    </submittedName>
</protein>
<sequence length="269" mass="29116">MTESSAAARVIRMEAINNFRDYGDLPTTAGGRLRPGRLFRSAHHARATPADVARLAGLGLAMVTDLRHPDERAEQPNAWRGTLAIHVIETPVDAAAAGPRREAPHLAALRTSDGSAEAMTGFLAAHYRHLPYDPAYVSLYSRYFAALAERDGAMLIHCAAGKDRTGILAWLTHHLLGVHPDDAMADYLLSNTASGIAERLPHLRRRLEESSGQPIGDDAIMALLGVSPRFMANCLGAIDERSGSMTAYLEQVLGIDAARREAIRGRLVI</sequence>
<comment type="similarity">
    <text evidence="1">Belongs to the protein-tyrosine phosphatase family.</text>
</comment>
<reference evidence="4" key="1">
    <citation type="journal article" date="2019" name="Int. J. Syst. Evol. Microbiol.">
        <title>The Global Catalogue of Microorganisms (GCM) 10K type strain sequencing project: providing services to taxonomists for standard genome sequencing and annotation.</title>
        <authorList>
            <consortium name="The Broad Institute Genomics Platform"/>
            <consortium name="The Broad Institute Genome Sequencing Center for Infectious Disease"/>
            <person name="Wu L."/>
            <person name="Ma J."/>
        </authorList>
    </citation>
    <scope>NUCLEOTIDE SEQUENCE [LARGE SCALE GENOMIC DNA]</scope>
    <source>
        <strain evidence="4">KCTC 42984</strain>
    </source>
</reference>
<comment type="caution">
    <text evidence="3">The sequence shown here is derived from an EMBL/GenBank/DDBJ whole genome shotgun (WGS) entry which is preliminary data.</text>
</comment>
<dbReference type="PROSITE" id="PS00383">
    <property type="entry name" value="TYR_PHOSPHATASE_1"/>
    <property type="match status" value="1"/>
</dbReference>
<dbReference type="PANTHER" id="PTHR31126">
    <property type="entry name" value="TYROSINE-PROTEIN PHOSPHATASE"/>
    <property type="match status" value="1"/>
</dbReference>
<evidence type="ECO:0000256" key="1">
    <source>
        <dbReference type="ARBA" id="ARBA00009580"/>
    </source>
</evidence>
<dbReference type="InterPro" id="IPR026893">
    <property type="entry name" value="Tyr/Ser_Pase_IphP-type"/>
</dbReference>
<keyword evidence="4" id="KW-1185">Reference proteome</keyword>
<evidence type="ECO:0000259" key="2">
    <source>
        <dbReference type="PROSITE" id="PS50056"/>
    </source>
</evidence>
<dbReference type="InterPro" id="IPR000387">
    <property type="entry name" value="Tyr_Pase_dom"/>
</dbReference>
<evidence type="ECO:0000313" key="3">
    <source>
        <dbReference type="EMBL" id="MFC3173964.1"/>
    </source>
</evidence>
<dbReference type="InterPro" id="IPR029021">
    <property type="entry name" value="Prot-tyrosine_phosphatase-like"/>
</dbReference>
<accession>A0ABV7INX9</accession>
<dbReference type="Pfam" id="PF13350">
    <property type="entry name" value="Y_phosphatase3"/>
    <property type="match status" value="1"/>
</dbReference>
<name>A0ABV7INX9_9SPHN</name>
<proteinExistence type="inferred from homology"/>
<organism evidence="3 4">
    <name type="scientific">Novosphingobium bradum</name>
    <dbReference type="NCBI Taxonomy" id="1737444"/>
    <lineage>
        <taxon>Bacteria</taxon>
        <taxon>Pseudomonadati</taxon>
        <taxon>Pseudomonadota</taxon>
        <taxon>Alphaproteobacteria</taxon>
        <taxon>Sphingomonadales</taxon>
        <taxon>Sphingomonadaceae</taxon>
        <taxon>Novosphingobium</taxon>
    </lineage>
</organism>
<dbReference type="PROSITE" id="PS50056">
    <property type="entry name" value="TYR_PHOSPHATASE_2"/>
    <property type="match status" value="1"/>
</dbReference>
<dbReference type="SUPFAM" id="SSF52799">
    <property type="entry name" value="(Phosphotyrosine protein) phosphatases II"/>
    <property type="match status" value="1"/>
</dbReference>
<evidence type="ECO:0000313" key="4">
    <source>
        <dbReference type="Proteomes" id="UP001595604"/>
    </source>
</evidence>
<feature type="domain" description="Tyrosine specific protein phosphatases" evidence="2">
    <location>
        <begin position="134"/>
        <end position="168"/>
    </location>
</feature>